<dbReference type="Pfam" id="PF12727">
    <property type="entry name" value="PBP_like"/>
    <property type="match status" value="1"/>
</dbReference>
<dbReference type="GO" id="GO:0003677">
    <property type="term" value="F:DNA binding"/>
    <property type="evidence" value="ECO:0007669"/>
    <property type="project" value="InterPro"/>
</dbReference>
<keyword evidence="4" id="KW-1185">Reference proteome</keyword>
<reference evidence="4" key="1">
    <citation type="submission" date="2010-02" db="EMBL/GenBank/DDBJ databases">
        <title>Complete sequence of Desulfurivibrio alkaliphilus AHT2.</title>
        <authorList>
            <consortium name="US DOE Joint Genome Institute"/>
            <person name="Pitluck S."/>
            <person name="Chertkov O."/>
            <person name="Detter J.C."/>
            <person name="Han C."/>
            <person name="Tapia R."/>
            <person name="Larimer F."/>
            <person name="Land M."/>
            <person name="Hauser L."/>
            <person name="Kyrpides N."/>
            <person name="Mikhailova N."/>
            <person name="Sorokin D.Y."/>
            <person name="Muyzer G."/>
            <person name="Woyke T."/>
        </authorList>
    </citation>
    <scope>NUCLEOTIDE SEQUENCE [LARGE SCALE GENOMIC DNA]</scope>
    <source>
        <strain evidence="4">DSM 19089 / UNIQEM U267 / AHT2</strain>
    </source>
</reference>
<proteinExistence type="predicted"/>
<evidence type="ECO:0000259" key="1">
    <source>
        <dbReference type="Pfam" id="PF12727"/>
    </source>
</evidence>
<dbReference type="NCBIfam" id="TIGR01764">
    <property type="entry name" value="excise"/>
    <property type="match status" value="1"/>
</dbReference>
<dbReference type="AlphaFoldDB" id="D6Z133"/>
<name>D6Z133_DESAT</name>
<evidence type="ECO:0000313" key="4">
    <source>
        <dbReference type="Proteomes" id="UP000001508"/>
    </source>
</evidence>
<dbReference type="EMBL" id="CP001940">
    <property type="protein sequence ID" value="ADH87293.1"/>
    <property type="molecule type" value="Genomic_DNA"/>
</dbReference>
<dbReference type="SUPFAM" id="SSF53850">
    <property type="entry name" value="Periplasmic binding protein-like II"/>
    <property type="match status" value="1"/>
</dbReference>
<protein>
    <submittedName>
        <fullName evidence="3">DNA binding domain protein, excisionase family</fullName>
    </submittedName>
</protein>
<evidence type="ECO:0000313" key="3">
    <source>
        <dbReference type="EMBL" id="ADH87293.1"/>
    </source>
</evidence>
<sequence length="309" mass="34005">MTMTELLSTKEVAKLLAINEKMVYALIADKGLPATKVTGKWLFPRHLVDRWLENHTSNRPPQSSPLPPYHGLLIVAGSDDPLLERTLNLFNRSHPGHLAVYGNVGSFGGLKALRDNLCHLASSHLLQQENGDYNFQFAADELASPPAVVNFCSREQGLLLAKGNPLGINSVADLGPRKARIVNRPLSTGTRLLFEQQLQKIGLPGKRLVGYEREVARHLEVGLEILAGRADVGPAIKAVAGILGLDFLPLGRERFDLLIPRERFFEKGVQLFLGLLHEKEFKRLAADLEGYDIAQSGRVIFPHEAGSPP</sequence>
<feature type="domain" description="PBP" evidence="1">
    <location>
        <begin position="88"/>
        <end position="276"/>
    </location>
</feature>
<dbReference type="Pfam" id="PF12728">
    <property type="entry name" value="HTH_17"/>
    <property type="match status" value="1"/>
</dbReference>
<dbReference type="InParanoid" id="D6Z133"/>
<dbReference type="InterPro" id="IPR010093">
    <property type="entry name" value="SinI_DNA-bd"/>
</dbReference>
<dbReference type="PANTHER" id="PTHR38431:SF1">
    <property type="entry name" value="BLL2305 PROTEIN"/>
    <property type="match status" value="1"/>
</dbReference>
<accession>D6Z133</accession>
<dbReference type="Proteomes" id="UP000001508">
    <property type="component" value="Chromosome"/>
</dbReference>
<dbReference type="STRING" id="589865.DaAHT2_2633"/>
<evidence type="ECO:0000259" key="2">
    <source>
        <dbReference type="Pfam" id="PF12728"/>
    </source>
</evidence>
<feature type="domain" description="Helix-turn-helix" evidence="2">
    <location>
        <begin position="6"/>
        <end position="55"/>
    </location>
</feature>
<gene>
    <name evidence="3" type="ordered locus">DaAHT2_2633</name>
</gene>
<dbReference type="eggNOG" id="COG1910">
    <property type="taxonomic scope" value="Bacteria"/>
</dbReference>
<dbReference type="HOGENOM" id="CLU_053344_1_0_7"/>
<dbReference type="InterPro" id="IPR024370">
    <property type="entry name" value="PBP_domain"/>
</dbReference>
<dbReference type="PANTHER" id="PTHR38431">
    <property type="entry name" value="BLL2305 PROTEIN"/>
    <property type="match status" value="1"/>
</dbReference>
<dbReference type="KEGG" id="dak:DaAHT2_2633"/>
<dbReference type="InterPro" id="IPR041657">
    <property type="entry name" value="HTH_17"/>
</dbReference>
<organism evidence="3 4">
    <name type="scientific">Desulfurivibrio alkaliphilus (strain DSM 19089 / UNIQEM U267 / AHT2)</name>
    <dbReference type="NCBI Taxonomy" id="589865"/>
    <lineage>
        <taxon>Bacteria</taxon>
        <taxon>Pseudomonadati</taxon>
        <taxon>Thermodesulfobacteriota</taxon>
        <taxon>Desulfobulbia</taxon>
        <taxon>Desulfobulbales</taxon>
        <taxon>Desulfobulbaceae</taxon>
        <taxon>Desulfurivibrio</taxon>
    </lineage>
</organism>